<dbReference type="InterPro" id="IPR006145">
    <property type="entry name" value="PsdUridine_synth_RsuA/RluA"/>
</dbReference>
<feature type="domain" description="RNA-binding S4" evidence="4">
    <location>
        <begin position="34"/>
        <end position="91"/>
    </location>
</feature>
<dbReference type="InterPro" id="IPR006225">
    <property type="entry name" value="PsdUridine_synth_RluC/D"/>
</dbReference>
<keyword evidence="3 5" id="KW-0413">Isomerase</keyword>
<dbReference type="PANTHER" id="PTHR21600">
    <property type="entry name" value="MITOCHONDRIAL RNA PSEUDOURIDINE SYNTHASE"/>
    <property type="match status" value="1"/>
</dbReference>
<dbReference type="GO" id="GO:0000455">
    <property type="term" value="P:enzyme-directed rRNA pseudouridine synthesis"/>
    <property type="evidence" value="ECO:0007669"/>
    <property type="project" value="TreeGrafter"/>
</dbReference>
<proteinExistence type="inferred from homology"/>
<dbReference type="Gene3D" id="3.10.290.10">
    <property type="entry name" value="RNA-binding S4 domain"/>
    <property type="match status" value="1"/>
</dbReference>
<dbReference type="InterPro" id="IPR050188">
    <property type="entry name" value="RluA_PseudoU_synthase"/>
</dbReference>
<sequence length="336" mass="38355">MRFSQCGGYDMEKTKLMVEMINLQAQVDDSCCGQRLDRVAVTCFQDFSRARLQEWIKSGHLQVDGKVLKPGVKLRGGEQLKLAAEIEEDRQWEPEFIEFPIVYEDQDILIINKPAGLVVHPAPGHWSGTLLNGLLHYCPDLATIPRAGIVHRLDKDTTGLMVVAKTLQAQTHLVEQLQARTVRREYETIVKGAIASDGTVDKPIARHPTQRLRMAVVLGGKPAITHYKVMERFTYHTYLHVKLETGRTHQIRVHMSDMHHPLVGDELYNARFHIPRECSKAMEGCLVHFRRQALHARRLGLIHPVSGQMMSWSADAPEDFKFLLRTLREEQKMMSV</sequence>
<comment type="similarity">
    <text evidence="1">Belongs to the pseudouridine synthase RluA family.</text>
</comment>
<dbReference type="EC" id="5.4.99.23" evidence="5"/>
<dbReference type="GO" id="GO:0003723">
    <property type="term" value="F:RNA binding"/>
    <property type="evidence" value="ECO:0007669"/>
    <property type="project" value="UniProtKB-KW"/>
</dbReference>
<comment type="caution">
    <text evidence="5">The sequence shown here is derived from an EMBL/GenBank/DDBJ whole genome shotgun (WGS) entry which is preliminary data.</text>
</comment>
<dbReference type="SMART" id="SM00363">
    <property type="entry name" value="S4"/>
    <property type="match status" value="1"/>
</dbReference>
<dbReference type="AlphaFoldDB" id="A0A2H9TAZ8"/>
<evidence type="ECO:0000259" key="4">
    <source>
        <dbReference type="SMART" id="SM00363"/>
    </source>
</evidence>
<organism evidence="5">
    <name type="scientific">invertebrate metagenome</name>
    <dbReference type="NCBI Taxonomy" id="1711999"/>
    <lineage>
        <taxon>unclassified sequences</taxon>
        <taxon>metagenomes</taxon>
        <taxon>organismal metagenomes</taxon>
    </lineage>
</organism>
<dbReference type="PROSITE" id="PS01129">
    <property type="entry name" value="PSI_RLU"/>
    <property type="match status" value="1"/>
</dbReference>
<dbReference type="SUPFAM" id="SSF55120">
    <property type="entry name" value="Pseudouridine synthase"/>
    <property type="match status" value="1"/>
</dbReference>
<protein>
    <submittedName>
        <fullName evidence="5">Ribosomal large subunit pseudouridine synthase D</fullName>
        <ecNumber evidence="5">5.4.99.23</ecNumber>
    </submittedName>
</protein>
<dbReference type="FunFam" id="3.30.2350.10:FF:000006">
    <property type="entry name" value="Pseudouridine synthase"/>
    <property type="match status" value="1"/>
</dbReference>
<reference evidence="5" key="1">
    <citation type="journal article" date="2017" name="Appl. Environ. Microbiol.">
        <title>Molecular characterization of an Endozoicomonas-like organism causing infection in king scallop Pecten maximus L.</title>
        <authorList>
            <person name="Cano I."/>
            <person name="van Aerle R."/>
            <person name="Ross S."/>
            <person name="Verner-Jeffreys D.W."/>
            <person name="Paley R.K."/>
            <person name="Rimmer G."/>
            <person name="Ryder D."/>
            <person name="Hooper P."/>
            <person name="Stone D."/>
            <person name="Feist S.W."/>
        </authorList>
    </citation>
    <scope>NUCLEOTIDE SEQUENCE</scope>
</reference>
<dbReference type="CDD" id="cd02869">
    <property type="entry name" value="PseudoU_synth_RluA_like"/>
    <property type="match status" value="1"/>
</dbReference>
<dbReference type="InterPro" id="IPR006224">
    <property type="entry name" value="PsdUridine_synth_RluA-like_CS"/>
</dbReference>
<dbReference type="Gene3D" id="3.30.2350.10">
    <property type="entry name" value="Pseudouridine synthase"/>
    <property type="match status" value="1"/>
</dbReference>
<dbReference type="NCBIfam" id="NF008385">
    <property type="entry name" value="PRK11180.1"/>
    <property type="match status" value="1"/>
</dbReference>
<accession>A0A2H9TAZ8</accession>
<evidence type="ECO:0000313" key="5">
    <source>
        <dbReference type="EMBL" id="PJE80374.1"/>
    </source>
</evidence>
<evidence type="ECO:0000256" key="3">
    <source>
        <dbReference type="ARBA" id="ARBA00023235"/>
    </source>
</evidence>
<dbReference type="PROSITE" id="PS50889">
    <property type="entry name" value="S4"/>
    <property type="match status" value="1"/>
</dbReference>
<dbReference type="Pfam" id="PF00849">
    <property type="entry name" value="PseudoU_synth_2"/>
    <property type="match status" value="1"/>
</dbReference>
<dbReference type="SUPFAM" id="SSF55174">
    <property type="entry name" value="Alpha-L RNA-binding motif"/>
    <property type="match status" value="1"/>
</dbReference>
<evidence type="ECO:0000256" key="1">
    <source>
        <dbReference type="ARBA" id="ARBA00010876"/>
    </source>
</evidence>
<dbReference type="NCBIfam" id="TIGR00005">
    <property type="entry name" value="rluA_subfam"/>
    <property type="match status" value="1"/>
</dbReference>
<name>A0A2H9TAZ8_9ZZZZ</name>
<evidence type="ECO:0000256" key="2">
    <source>
        <dbReference type="ARBA" id="ARBA00022884"/>
    </source>
</evidence>
<dbReference type="GO" id="GO:0160140">
    <property type="term" value="F:23S rRNA pseudouridine(1911/1915/1917) synthase activity"/>
    <property type="evidence" value="ECO:0007669"/>
    <property type="project" value="UniProtKB-EC"/>
</dbReference>
<dbReference type="InterPro" id="IPR020103">
    <property type="entry name" value="PsdUridine_synth_cat_dom_sf"/>
</dbReference>
<dbReference type="Pfam" id="PF01479">
    <property type="entry name" value="S4"/>
    <property type="match status" value="1"/>
</dbReference>
<dbReference type="InterPro" id="IPR002942">
    <property type="entry name" value="S4_RNA-bd"/>
</dbReference>
<dbReference type="InterPro" id="IPR036986">
    <property type="entry name" value="S4_RNA-bd_sf"/>
</dbReference>
<dbReference type="CDD" id="cd00165">
    <property type="entry name" value="S4"/>
    <property type="match status" value="1"/>
</dbReference>
<keyword evidence="2" id="KW-0694">RNA-binding</keyword>
<dbReference type="PANTHER" id="PTHR21600:SF44">
    <property type="entry name" value="RIBOSOMAL LARGE SUBUNIT PSEUDOURIDINE SYNTHASE D"/>
    <property type="match status" value="1"/>
</dbReference>
<gene>
    <name evidence="5" type="primary">rluD</name>
    <name evidence="5" type="ORF">CI610_00657</name>
</gene>
<dbReference type="EMBL" id="NSIT01000020">
    <property type="protein sequence ID" value="PJE80374.1"/>
    <property type="molecule type" value="Genomic_DNA"/>
</dbReference>